<accession>A0A553NKY3</accession>
<evidence type="ECO:0000313" key="3">
    <source>
        <dbReference type="Proteomes" id="UP000316079"/>
    </source>
</evidence>
<reference evidence="2 3" key="1">
    <citation type="journal article" date="2019" name="Sci. Data">
        <title>Hybrid genome assembly and annotation of Danionella translucida.</title>
        <authorList>
            <person name="Kadobianskyi M."/>
            <person name="Schulze L."/>
            <person name="Schuelke M."/>
            <person name="Judkewitz B."/>
        </authorList>
    </citation>
    <scope>NUCLEOTIDE SEQUENCE [LARGE SCALE GENOMIC DNA]</scope>
    <source>
        <strain evidence="2 3">Bolton</strain>
    </source>
</reference>
<evidence type="ECO:0000256" key="1">
    <source>
        <dbReference type="SAM" id="MobiDB-lite"/>
    </source>
</evidence>
<feature type="region of interest" description="Disordered" evidence="1">
    <location>
        <begin position="1"/>
        <end position="35"/>
    </location>
</feature>
<feature type="compositionally biased region" description="Basic and acidic residues" evidence="1">
    <location>
        <begin position="14"/>
        <end position="27"/>
    </location>
</feature>
<protein>
    <submittedName>
        <fullName evidence="2">Uncharacterized protein</fullName>
    </submittedName>
</protein>
<name>A0A553NKY3_9TELE</name>
<dbReference type="AlphaFoldDB" id="A0A553NKY3"/>
<dbReference type="Proteomes" id="UP000316079">
    <property type="component" value="Unassembled WGS sequence"/>
</dbReference>
<dbReference type="OrthoDB" id="1706066at2759"/>
<proteinExistence type="predicted"/>
<keyword evidence="3" id="KW-1185">Reference proteome</keyword>
<comment type="caution">
    <text evidence="2">The sequence shown here is derived from an EMBL/GenBank/DDBJ whole genome shotgun (WGS) entry which is preliminary data.</text>
</comment>
<feature type="compositionally biased region" description="Polar residues" evidence="1">
    <location>
        <begin position="1"/>
        <end position="13"/>
    </location>
</feature>
<evidence type="ECO:0000313" key="2">
    <source>
        <dbReference type="EMBL" id="TRY66103.1"/>
    </source>
</evidence>
<sequence length="95" mass="10073">MNTALGNVSYSSNTDKKDFPETHEDAGRASGQRSVRDVGVACDPADVCGAPVDVFMMIIKDVFEVVSGGEVFDPSIVSAAAVKFIHKSEDNFSST</sequence>
<dbReference type="EMBL" id="SRMA01026865">
    <property type="protein sequence ID" value="TRY66103.1"/>
    <property type="molecule type" value="Genomic_DNA"/>
</dbReference>
<gene>
    <name evidence="2" type="ORF">DNTS_035591</name>
</gene>
<organism evidence="2 3">
    <name type="scientific">Danionella cerebrum</name>
    <dbReference type="NCBI Taxonomy" id="2873325"/>
    <lineage>
        <taxon>Eukaryota</taxon>
        <taxon>Metazoa</taxon>
        <taxon>Chordata</taxon>
        <taxon>Craniata</taxon>
        <taxon>Vertebrata</taxon>
        <taxon>Euteleostomi</taxon>
        <taxon>Actinopterygii</taxon>
        <taxon>Neopterygii</taxon>
        <taxon>Teleostei</taxon>
        <taxon>Ostariophysi</taxon>
        <taxon>Cypriniformes</taxon>
        <taxon>Danionidae</taxon>
        <taxon>Danioninae</taxon>
        <taxon>Danionella</taxon>
    </lineage>
</organism>